<sequence>MARRYEAQGGDYEDNGENKNKAKKGEPEKKDDKLIKYQYRAVSNTNFERLPAPVSVERSSFPYNRWSFVNVDKILNTNEIRKSETASPLPNESRQFDDFQLEHNGKTLDLAAFLAESESDGLLVLQNGKVLYETYLNDNIKDSKHILMSITKSVVGLLVGILQSQGKLNVDDLISKHIPEVSKSFYHNVTIRQAIDMRSGAKSLDASHEYRVASGSVPLQGGEKYTNLHDYISNLDPERMEDDRFEYVSLNTDVIGWLVEKVGGKTLAEMISELLWQPMGAESDALMATDTAGNARAAGGMCATLRDLARIGQLIVDDGRGIVPAEWINDIVHNGDKDAFARGSWATGFRRHFAGCAYRSYCLADSSTETVMGLGIFGQMLLVDKKNGIVVAKTGSQVEATDRAKTGLTVAAFKEFQRILAK</sequence>
<evidence type="ECO:0000313" key="4">
    <source>
        <dbReference type="Proteomes" id="UP000008062"/>
    </source>
</evidence>
<keyword evidence="4" id="KW-1185">Reference proteome</keyword>
<dbReference type="PANTHER" id="PTHR43283">
    <property type="entry name" value="BETA-LACTAMASE-RELATED"/>
    <property type="match status" value="1"/>
</dbReference>
<organism evidence="3 4">
    <name type="scientific">Zymoseptoria tritici (strain CBS 115943 / IPO323)</name>
    <name type="common">Speckled leaf blotch fungus</name>
    <name type="synonym">Septoria tritici</name>
    <dbReference type="NCBI Taxonomy" id="336722"/>
    <lineage>
        <taxon>Eukaryota</taxon>
        <taxon>Fungi</taxon>
        <taxon>Dikarya</taxon>
        <taxon>Ascomycota</taxon>
        <taxon>Pezizomycotina</taxon>
        <taxon>Dothideomycetes</taxon>
        <taxon>Dothideomycetidae</taxon>
        <taxon>Mycosphaerellales</taxon>
        <taxon>Mycosphaerellaceae</taxon>
        <taxon>Zymoseptoria</taxon>
    </lineage>
</organism>
<dbReference type="KEGG" id="ztr:MYCGRDRAFT_107708"/>
<accession>F9X0Q4</accession>
<protein>
    <recommendedName>
        <fullName evidence="2">Beta-lactamase-related domain-containing protein</fullName>
    </recommendedName>
</protein>
<dbReference type="GeneID" id="13398575"/>
<dbReference type="InParanoid" id="F9X0Q4"/>
<dbReference type="STRING" id="336722.F9X0Q4"/>
<feature type="region of interest" description="Disordered" evidence="1">
    <location>
        <begin position="1"/>
        <end position="33"/>
    </location>
</feature>
<dbReference type="RefSeq" id="XP_003856940.1">
    <property type="nucleotide sequence ID" value="XM_003856892.1"/>
</dbReference>
<dbReference type="SUPFAM" id="SSF56601">
    <property type="entry name" value="beta-lactamase/transpeptidase-like"/>
    <property type="match status" value="1"/>
</dbReference>
<proteinExistence type="predicted"/>
<dbReference type="Gene3D" id="3.40.710.10">
    <property type="entry name" value="DD-peptidase/beta-lactamase superfamily"/>
    <property type="match status" value="1"/>
</dbReference>
<dbReference type="PANTHER" id="PTHR43283:SF7">
    <property type="entry name" value="BETA-LACTAMASE-RELATED DOMAIN-CONTAINING PROTEIN"/>
    <property type="match status" value="1"/>
</dbReference>
<dbReference type="OrthoDB" id="5946976at2759"/>
<dbReference type="InterPro" id="IPR050789">
    <property type="entry name" value="Diverse_Enzym_Activities"/>
</dbReference>
<name>F9X0Q4_ZYMTI</name>
<dbReference type="HOGENOM" id="CLU_030169_0_1_1"/>
<reference evidence="3 4" key="1">
    <citation type="journal article" date="2011" name="PLoS Genet.">
        <title>Finished genome of the fungal wheat pathogen Mycosphaerella graminicola reveals dispensome structure, chromosome plasticity, and stealth pathogenesis.</title>
        <authorList>
            <person name="Goodwin S.B."/>
            <person name="Ben M'barek S."/>
            <person name="Dhillon B."/>
            <person name="Wittenberg A.H.J."/>
            <person name="Crane C.F."/>
            <person name="Hane J.K."/>
            <person name="Foster A.J."/>
            <person name="Van der Lee T.A.J."/>
            <person name="Grimwood J."/>
            <person name="Aerts A."/>
            <person name="Antoniw J."/>
            <person name="Bailey A."/>
            <person name="Bluhm B."/>
            <person name="Bowler J."/>
            <person name="Bristow J."/>
            <person name="van der Burgt A."/>
            <person name="Canto-Canche B."/>
            <person name="Churchill A.C.L."/>
            <person name="Conde-Ferraez L."/>
            <person name="Cools H.J."/>
            <person name="Coutinho P.M."/>
            <person name="Csukai M."/>
            <person name="Dehal P."/>
            <person name="De Wit P."/>
            <person name="Donzelli B."/>
            <person name="van de Geest H.C."/>
            <person name="van Ham R.C.H.J."/>
            <person name="Hammond-Kosack K.E."/>
            <person name="Henrissat B."/>
            <person name="Kilian A."/>
            <person name="Kobayashi A.K."/>
            <person name="Koopmann E."/>
            <person name="Kourmpetis Y."/>
            <person name="Kuzniar A."/>
            <person name="Lindquist E."/>
            <person name="Lombard V."/>
            <person name="Maliepaard C."/>
            <person name="Martins N."/>
            <person name="Mehrabi R."/>
            <person name="Nap J.P.H."/>
            <person name="Ponomarenko A."/>
            <person name="Rudd J.J."/>
            <person name="Salamov A."/>
            <person name="Schmutz J."/>
            <person name="Schouten H.J."/>
            <person name="Shapiro H."/>
            <person name="Stergiopoulos I."/>
            <person name="Torriani S.F.F."/>
            <person name="Tu H."/>
            <person name="de Vries R.P."/>
            <person name="Waalwijk C."/>
            <person name="Ware S.B."/>
            <person name="Wiebenga A."/>
            <person name="Zwiers L.-H."/>
            <person name="Oliver R.P."/>
            <person name="Grigoriev I.V."/>
            <person name="Kema G.H.J."/>
        </authorList>
    </citation>
    <scope>NUCLEOTIDE SEQUENCE [LARGE SCALE GENOMIC DNA]</scope>
    <source>
        <strain evidence="4">CBS 115943 / IPO323</strain>
    </source>
</reference>
<gene>
    <name evidence="3" type="ORF">MYCGRDRAFT_107708</name>
</gene>
<dbReference type="Proteomes" id="UP000008062">
    <property type="component" value="Chromosome 1"/>
</dbReference>
<feature type="compositionally biased region" description="Basic and acidic residues" evidence="1">
    <location>
        <begin position="16"/>
        <end position="33"/>
    </location>
</feature>
<evidence type="ECO:0000313" key="3">
    <source>
        <dbReference type="EMBL" id="EGP91916.1"/>
    </source>
</evidence>
<dbReference type="InterPro" id="IPR001466">
    <property type="entry name" value="Beta-lactam-related"/>
</dbReference>
<dbReference type="InterPro" id="IPR012338">
    <property type="entry name" value="Beta-lactam/transpept-like"/>
</dbReference>
<dbReference type="eggNOG" id="ENOG502S7CB">
    <property type="taxonomic scope" value="Eukaryota"/>
</dbReference>
<feature type="domain" description="Beta-lactamase-related" evidence="2">
    <location>
        <begin position="121"/>
        <end position="399"/>
    </location>
</feature>
<dbReference type="Pfam" id="PF00144">
    <property type="entry name" value="Beta-lactamase"/>
    <property type="match status" value="1"/>
</dbReference>
<dbReference type="EMBL" id="CM001196">
    <property type="protein sequence ID" value="EGP91916.1"/>
    <property type="molecule type" value="Genomic_DNA"/>
</dbReference>
<evidence type="ECO:0000259" key="2">
    <source>
        <dbReference type="Pfam" id="PF00144"/>
    </source>
</evidence>
<dbReference type="AlphaFoldDB" id="F9X0Q4"/>
<dbReference type="OMA" id="AYCCIAS"/>
<evidence type="ECO:0000256" key="1">
    <source>
        <dbReference type="SAM" id="MobiDB-lite"/>
    </source>
</evidence>